<accession>T0ZQQ9</accession>
<evidence type="ECO:0000313" key="6">
    <source>
        <dbReference type="EMBL" id="EQD31069.1"/>
    </source>
</evidence>
<gene>
    <name evidence="6" type="ORF">B1A_20096</name>
</gene>
<feature type="non-terminal residue" evidence="6">
    <location>
        <position position="293"/>
    </location>
</feature>
<dbReference type="Pfam" id="PF01212">
    <property type="entry name" value="Beta_elim_lyase"/>
    <property type="match status" value="1"/>
</dbReference>
<feature type="non-terminal residue" evidence="6">
    <location>
        <position position="1"/>
    </location>
</feature>
<evidence type="ECO:0000256" key="1">
    <source>
        <dbReference type="ARBA" id="ARBA00001933"/>
    </source>
</evidence>
<evidence type="ECO:0000256" key="2">
    <source>
        <dbReference type="ARBA" id="ARBA00006966"/>
    </source>
</evidence>
<dbReference type="SUPFAM" id="SSF53383">
    <property type="entry name" value="PLP-dependent transferases"/>
    <property type="match status" value="1"/>
</dbReference>
<dbReference type="PANTHER" id="PTHR48097:SF5">
    <property type="entry name" value="LOW SPECIFICITY L-THREONINE ALDOLASE"/>
    <property type="match status" value="1"/>
</dbReference>
<organism evidence="6">
    <name type="scientific">mine drainage metagenome</name>
    <dbReference type="NCBI Taxonomy" id="410659"/>
    <lineage>
        <taxon>unclassified sequences</taxon>
        <taxon>metagenomes</taxon>
        <taxon>ecological metagenomes</taxon>
    </lineage>
</organism>
<comment type="caution">
    <text evidence="6">The sequence shown here is derived from an EMBL/GenBank/DDBJ whole genome shotgun (WGS) entry which is preliminary data.</text>
</comment>
<dbReference type="Gene3D" id="3.40.640.10">
    <property type="entry name" value="Type I PLP-dependent aspartate aminotransferase-like (Major domain)"/>
    <property type="match status" value="1"/>
</dbReference>
<proteinExistence type="inferred from homology"/>
<dbReference type="GO" id="GO:0016829">
    <property type="term" value="F:lyase activity"/>
    <property type="evidence" value="ECO:0007669"/>
    <property type="project" value="InterPro"/>
</dbReference>
<evidence type="ECO:0000256" key="4">
    <source>
        <dbReference type="SAM" id="Phobius"/>
    </source>
</evidence>
<keyword evidence="3" id="KW-0663">Pyridoxal phosphate</keyword>
<evidence type="ECO:0000259" key="5">
    <source>
        <dbReference type="Pfam" id="PF01212"/>
    </source>
</evidence>
<feature type="domain" description="Aromatic amino acid beta-eliminating lyase/threonine aldolase" evidence="5">
    <location>
        <begin position="98"/>
        <end position="292"/>
    </location>
</feature>
<reference evidence="6" key="1">
    <citation type="submission" date="2013-08" db="EMBL/GenBank/DDBJ databases">
        <authorList>
            <person name="Mendez C."/>
            <person name="Richter M."/>
            <person name="Ferrer M."/>
            <person name="Sanchez J."/>
        </authorList>
    </citation>
    <scope>NUCLEOTIDE SEQUENCE</scope>
</reference>
<name>T0ZQQ9_9ZZZZ</name>
<dbReference type="AlphaFoldDB" id="T0ZQQ9"/>
<keyword evidence="4" id="KW-0472">Membrane</keyword>
<dbReference type="EMBL" id="AUZX01014821">
    <property type="protein sequence ID" value="EQD31069.1"/>
    <property type="molecule type" value="Genomic_DNA"/>
</dbReference>
<dbReference type="InterPro" id="IPR015421">
    <property type="entry name" value="PyrdxlP-dep_Trfase_major"/>
</dbReference>
<protein>
    <recommendedName>
        <fullName evidence="5">Aromatic amino acid beta-eliminating lyase/threonine aldolase domain-containing protein</fullName>
    </recommendedName>
</protein>
<dbReference type="GO" id="GO:0006520">
    <property type="term" value="P:amino acid metabolic process"/>
    <property type="evidence" value="ECO:0007669"/>
    <property type="project" value="InterPro"/>
</dbReference>
<dbReference type="InterPro" id="IPR001597">
    <property type="entry name" value="ArAA_b-elim_lyase/Thr_aldolase"/>
</dbReference>
<comment type="cofactor">
    <cofactor evidence="1">
        <name>pyridoxal 5'-phosphate</name>
        <dbReference type="ChEBI" id="CHEBI:597326"/>
    </cofactor>
</comment>
<keyword evidence="4" id="KW-1133">Transmembrane helix</keyword>
<evidence type="ECO:0000256" key="3">
    <source>
        <dbReference type="ARBA" id="ARBA00022898"/>
    </source>
</evidence>
<keyword evidence="4" id="KW-0812">Transmembrane</keyword>
<dbReference type="InterPro" id="IPR015424">
    <property type="entry name" value="PyrdxlP-dep_Trfase"/>
</dbReference>
<sequence>VNGLLNLLTWPMVMLSGAWFSLAGAPGWLRWIAAALPLTQLLHAARAVMLYGAGPRRHRAEPHLSGGGHPGVSRYRRRLFQVANLADEALMANSPMRFMSDNTATACPEIFAALAEANRGLAIAYGDDPWTERLDRALGEFFDTPVRAFALATGTAANALALATITPPYGAIFAHQEAHIACDECGAPVFYSGGAQLMLLEGEHAKLSADALAAALNAHPTSVHTVQPAAVSVSQASELGAAYRPDELTALCAVAHAHGLKVHMDGARFANAVSFLGCHPADVTWRAGVDVLS</sequence>
<feature type="transmembrane region" description="Helical" evidence="4">
    <location>
        <begin position="7"/>
        <end position="25"/>
    </location>
</feature>
<reference evidence="6" key="2">
    <citation type="journal article" date="2014" name="ISME J.">
        <title>Microbial stratification in low pH oxic and suboxic macroscopic growths along an acid mine drainage.</title>
        <authorList>
            <person name="Mendez-Garcia C."/>
            <person name="Mesa V."/>
            <person name="Sprenger R.R."/>
            <person name="Richter M."/>
            <person name="Diez M.S."/>
            <person name="Solano J."/>
            <person name="Bargiela R."/>
            <person name="Golyshina O.V."/>
            <person name="Manteca A."/>
            <person name="Ramos J.L."/>
            <person name="Gallego J.R."/>
            <person name="Llorente I."/>
            <person name="Martins Dos Santos V.A."/>
            <person name="Jensen O.N."/>
            <person name="Pelaez A.I."/>
            <person name="Sanchez J."/>
            <person name="Ferrer M."/>
        </authorList>
    </citation>
    <scope>NUCLEOTIDE SEQUENCE</scope>
</reference>
<comment type="similarity">
    <text evidence="2">Belongs to the threonine aldolase family.</text>
</comment>
<dbReference type="PANTHER" id="PTHR48097">
    <property type="entry name" value="L-THREONINE ALDOLASE-RELATED"/>
    <property type="match status" value="1"/>
</dbReference>